<name>A0ABU9CD96_9BURK</name>
<proteinExistence type="predicted"/>
<dbReference type="NCBIfam" id="NF038351">
    <property type="entry name" value="cyt_ox_assem_30"/>
    <property type="match status" value="1"/>
</dbReference>
<dbReference type="RefSeq" id="WP_341409516.1">
    <property type="nucleotide sequence ID" value="NZ_JBBUTH010000003.1"/>
</dbReference>
<sequence length="41" mass="4429">MVDSVQQQQQRKANLKLAVVLASVAVVFGLGFVAKIVLFGR</sequence>
<accession>A0ABU9CD96</accession>
<protein>
    <submittedName>
        <fullName evidence="2">Cytochrome oxidase small assembly protein</fullName>
    </submittedName>
</protein>
<keyword evidence="1" id="KW-1133">Transmembrane helix</keyword>
<comment type="caution">
    <text evidence="2">The sequence shown here is derived from an EMBL/GenBank/DDBJ whole genome shotgun (WGS) entry which is preliminary data.</text>
</comment>
<evidence type="ECO:0000256" key="1">
    <source>
        <dbReference type="SAM" id="Phobius"/>
    </source>
</evidence>
<keyword evidence="1" id="KW-0472">Membrane</keyword>
<reference evidence="2 3" key="1">
    <citation type="submission" date="2024-04" db="EMBL/GenBank/DDBJ databases">
        <title>Novel species of the genus Ideonella isolated from streams.</title>
        <authorList>
            <person name="Lu H."/>
        </authorList>
    </citation>
    <scope>NUCLEOTIDE SEQUENCE [LARGE SCALE GENOMIC DNA]</scope>
    <source>
        <strain evidence="2 3">DXS22W</strain>
    </source>
</reference>
<evidence type="ECO:0000313" key="2">
    <source>
        <dbReference type="EMBL" id="MEK8049842.1"/>
    </source>
</evidence>
<organism evidence="2 3">
    <name type="scientific">Pseudaquabacterium inlustre</name>
    <dbReference type="NCBI Taxonomy" id="2984192"/>
    <lineage>
        <taxon>Bacteria</taxon>
        <taxon>Pseudomonadati</taxon>
        <taxon>Pseudomonadota</taxon>
        <taxon>Betaproteobacteria</taxon>
        <taxon>Burkholderiales</taxon>
        <taxon>Sphaerotilaceae</taxon>
        <taxon>Pseudaquabacterium</taxon>
    </lineage>
</organism>
<dbReference type="Proteomes" id="UP001365405">
    <property type="component" value="Unassembled WGS sequence"/>
</dbReference>
<keyword evidence="1" id="KW-0812">Transmembrane</keyword>
<dbReference type="InterPro" id="IPR047811">
    <property type="entry name" value="CytC_ox_assmbl_put"/>
</dbReference>
<feature type="transmembrane region" description="Helical" evidence="1">
    <location>
        <begin position="17"/>
        <end position="38"/>
    </location>
</feature>
<gene>
    <name evidence="2" type="ORF">AACH10_06310</name>
</gene>
<keyword evidence="3" id="KW-1185">Reference proteome</keyword>
<evidence type="ECO:0000313" key="3">
    <source>
        <dbReference type="Proteomes" id="UP001365405"/>
    </source>
</evidence>
<dbReference type="EMBL" id="JBBUTH010000003">
    <property type="protein sequence ID" value="MEK8049842.1"/>
    <property type="molecule type" value="Genomic_DNA"/>
</dbReference>